<dbReference type="RefSeq" id="WP_117692699.1">
    <property type="nucleotide sequence ID" value="NZ_JAJTVO010000017.1"/>
</dbReference>
<dbReference type="EMBL" id="QSSA01000006">
    <property type="protein sequence ID" value="RGL63198.1"/>
    <property type="molecule type" value="Genomic_DNA"/>
</dbReference>
<name>A0AA93B916_9BACT</name>
<dbReference type="EMBL" id="JAJTVO010000017">
    <property type="protein sequence ID" value="MCE4122587.1"/>
    <property type="molecule type" value="Genomic_DNA"/>
</dbReference>
<reference evidence="2" key="2">
    <citation type="submission" date="2021-12" db="EMBL/GenBank/DDBJ databases">
        <authorList>
            <person name="Lv X."/>
        </authorList>
    </citation>
    <scope>NUCLEOTIDE SEQUENCE</scope>
    <source>
        <strain evidence="2">HF2106</strain>
    </source>
</reference>
<dbReference type="InterPro" id="IPR013783">
    <property type="entry name" value="Ig-like_fold"/>
</dbReference>
<dbReference type="Gene3D" id="2.60.40.10">
    <property type="entry name" value="Immunoglobulins"/>
    <property type="match status" value="3"/>
</dbReference>
<feature type="signal peptide" evidence="1">
    <location>
        <begin position="1"/>
        <end position="24"/>
    </location>
</feature>
<evidence type="ECO:0000313" key="4">
    <source>
        <dbReference type="Proteomes" id="UP000261187"/>
    </source>
</evidence>
<protein>
    <recommendedName>
        <fullName evidence="5">IPT/TIG domain-containing protein</fullName>
    </recommendedName>
</protein>
<evidence type="ECO:0008006" key="5">
    <source>
        <dbReference type="Google" id="ProtNLM"/>
    </source>
</evidence>
<keyword evidence="1" id="KW-0732">Signal</keyword>
<evidence type="ECO:0000256" key="1">
    <source>
        <dbReference type="SAM" id="SignalP"/>
    </source>
</evidence>
<reference evidence="3 4" key="1">
    <citation type="submission" date="2018-08" db="EMBL/GenBank/DDBJ databases">
        <title>A genome reference for cultivated species of the human gut microbiota.</title>
        <authorList>
            <person name="Zou Y."/>
            <person name="Xue W."/>
            <person name="Luo G."/>
        </authorList>
    </citation>
    <scope>NUCLEOTIDE SEQUENCE [LARGE SCALE GENOMIC DNA]</scope>
    <source>
        <strain evidence="3 4">TF06-40</strain>
    </source>
</reference>
<accession>A0AA93B916</accession>
<organism evidence="3 4">
    <name type="scientific">Segatella copri</name>
    <dbReference type="NCBI Taxonomy" id="165179"/>
    <lineage>
        <taxon>Bacteria</taxon>
        <taxon>Pseudomonadati</taxon>
        <taxon>Bacteroidota</taxon>
        <taxon>Bacteroidia</taxon>
        <taxon>Bacteroidales</taxon>
        <taxon>Prevotellaceae</taxon>
        <taxon>Segatella</taxon>
    </lineage>
</organism>
<dbReference type="AlphaFoldDB" id="A0AA93B916"/>
<feature type="chain" id="PRO_5042788543" description="IPT/TIG domain-containing protein" evidence="1">
    <location>
        <begin position="25"/>
        <end position="821"/>
    </location>
</feature>
<sequence length="821" mass="88371">MKKIKNILALLVVALMGLSLTACSEDDLDTNQYQQGVHLNVYGPQPVMRGGQLRFLGSNLDQISKIQIPGCDEITNIEVVKAGIPSEIKITVPKDGPLVGYLTLITKTDEEIKTKTQLTYEEPIVFSSFSPATIMPGETLTIEGDYLNLVHMIEFTDGVQIPEKDFVSHSRYKIEVVVPEEAKNGKINLFDLDLTTVEDPSIALYNIIESEKALVVGTPTVSKWTSPRGEAELTGGVTAKLGETITVTGEHFSLVSALRFTPKEDDANGKVFETTDFTVSEDGKTLTFALPAEAADGDFKLVVRSGVEVPVGTLTTIVPSDCVASPSPVKAGAQLIISGKDLDVVNSIEMPNVSDEIKFIVNPDGTKLIIESVPETAQEGKLVLRMKNGKGVDVPFTLVKPVVTGYDNGTVSAGGVLTIKGTDLDLVKKVQFGEGTDEVEVKAAEDGKSITLTVPMNAKTGKPILTMANGTSVEGPELNIEEAVFCYITEMPDFSNKENIPEAGSTLTVPVKNGDKLESIFVNGKKVNHVYAEKTSLLTISIPTNAKKKSTLKLVSSNGEIEYDITVIPAGSITRTLMNGPLDLAGWGANTQGLIAQDALDNIPDGASVVLKIKYTPTADNVQLKGQDGGWGNIDLDNGEAKEHVYKLDANAKEFTLPLSATVIAALKAKSTDWGGLIIFNGTGAIINKIEAEITIPQEKTLWTGNEEMGEWSVNYGVLSDAGTELAAAGASAGQIVHFYVKDAEADWQAKIFEGHWGGTFLCVGAKEDSEFKAWDLSAHNNSIDLELTEEILAKIYTQQWWGNTFIVQGKHFTLTKITLE</sequence>
<dbReference type="PROSITE" id="PS51257">
    <property type="entry name" value="PROKAR_LIPOPROTEIN"/>
    <property type="match status" value="1"/>
</dbReference>
<proteinExistence type="predicted"/>
<gene>
    <name evidence="3" type="ORF">DXC61_04115</name>
    <name evidence="2" type="ORF">LYY06_09965</name>
</gene>
<evidence type="ECO:0000313" key="2">
    <source>
        <dbReference type="EMBL" id="MCE4122587.1"/>
    </source>
</evidence>
<evidence type="ECO:0000313" key="3">
    <source>
        <dbReference type="EMBL" id="RGL63198.1"/>
    </source>
</evidence>
<dbReference type="Proteomes" id="UP000261187">
    <property type="component" value="Unassembled WGS sequence"/>
</dbReference>
<dbReference type="Proteomes" id="UP001200307">
    <property type="component" value="Unassembled WGS sequence"/>
</dbReference>
<comment type="caution">
    <text evidence="3">The sequence shown here is derived from an EMBL/GenBank/DDBJ whole genome shotgun (WGS) entry which is preliminary data.</text>
</comment>